<feature type="non-terminal residue" evidence="2">
    <location>
        <position position="1"/>
    </location>
</feature>
<protein>
    <submittedName>
        <fullName evidence="2">Transcriptional regulator</fullName>
    </submittedName>
</protein>
<organism evidence="2">
    <name type="scientific">Salmonella typhimurium</name>
    <dbReference type="NCBI Taxonomy" id="90371"/>
    <lineage>
        <taxon>Bacteria</taxon>
        <taxon>Pseudomonadati</taxon>
        <taxon>Pseudomonadota</taxon>
        <taxon>Gammaproteobacteria</taxon>
        <taxon>Enterobacterales</taxon>
        <taxon>Enterobacteriaceae</taxon>
        <taxon>Salmonella</taxon>
    </lineage>
</organism>
<feature type="region of interest" description="Disordered" evidence="1">
    <location>
        <begin position="1"/>
        <end position="21"/>
    </location>
</feature>
<evidence type="ECO:0000313" key="2">
    <source>
        <dbReference type="EMBL" id="ECB2818697.1"/>
    </source>
</evidence>
<accession>A0A600TQN7</accession>
<proteinExistence type="predicted"/>
<dbReference type="AlphaFoldDB" id="A0A600TQN7"/>
<gene>
    <name evidence="2" type="ORF">EVY71_20200</name>
</gene>
<dbReference type="EMBL" id="AAHXBO010000040">
    <property type="protein sequence ID" value="ECB2818697.1"/>
    <property type="molecule type" value="Genomic_DNA"/>
</dbReference>
<comment type="caution">
    <text evidence="2">The sequence shown here is derived from an EMBL/GenBank/DDBJ whole genome shotgun (WGS) entry which is preliminary data.</text>
</comment>
<sequence length="21" mass="2531">ELTHPVLKKLQQSLQGRGRWR</sequence>
<evidence type="ECO:0000256" key="1">
    <source>
        <dbReference type="SAM" id="MobiDB-lite"/>
    </source>
</evidence>
<reference evidence="2" key="1">
    <citation type="submission" date="2019-02" db="EMBL/GenBank/DDBJ databases">
        <authorList>
            <consortium name="GenomeTrakr network: Whole genome sequencing for foodborne pathogen traceback"/>
        </authorList>
    </citation>
    <scope>NUCLEOTIDE SEQUENCE</scope>
    <source>
        <strain evidence="2">FSIS21923391</strain>
    </source>
</reference>
<name>A0A600TQN7_SALTM</name>